<keyword evidence="4 6" id="KW-1133">Transmembrane helix</keyword>
<feature type="transmembrane region" description="Helical" evidence="6">
    <location>
        <begin position="96"/>
        <end position="114"/>
    </location>
</feature>
<feature type="transmembrane region" description="Helical" evidence="6">
    <location>
        <begin position="227"/>
        <end position="248"/>
    </location>
</feature>
<evidence type="ECO:0000256" key="6">
    <source>
        <dbReference type="SAM" id="Phobius"/>
    </source>
</evidence>
<feature type="transmembrane region" description="Helical" evidence="6">
    <location>
        <begin position="294"/>
        <end position="314"/>
    </location>
</feature>
<dbReference type="PANTHER" id="PTHR16119:SF17">
    <property type="entry name" value="TRANSMEMBRANE PROTEIN 144"/>
    <property type="match status" value="1"/>
</dbReference>
<evidence type="ECO:0000313" key="8">
    <source>
        <dbReference type="Proteomes" id="UP000886520"/>
    </source>
</evidence>
<feature type="transmembrane region" description="Helical" evidence="6">
    <location>
        <begin position="269"/>
        <end position="288"/>
    </location>
</feature>
<name>A0A9D4UMU6_ADICA</name>
<evidence type="ECO:0000256" key="5">
    <source>
        <dbReference type="ARBA" id="ARBA00023136"/>
    </source>
</evidence>
<evidence type="ECO:0000313" key="7">
    <source>
        <dbReference type="EMBL" id="KAI5070821.1"/>
    </source>
</evidence>
<comment type="similarity">
    <text evidence="2">Belongs to the TMEM144 family.</text>
</comment>
<dbReference type="OrthoDB" id="426527at2759"/>
<sequence>MEEVVVGLLAAVGSIVFYGSYAVPIKTPAVLDAKMDPIIYQSYKSFTCFATCWLVLIYTPLKFTWWGMLGALIWVINGCAAVRAVQLVGIGLAQSLWSSLSIIVAYIWGVYIFKEAVQNHTLSLLSIFIMMMGMLGVGFAVGSQSEKNPANQCDASQVDSSNELGSSLLVKEPKKFVNNGRKDASQVHMHRLIQFKGIGLAILVGVLNGSFLIPLKYAHQDVVGVEYLVSFGVGSIAITFIVLGIYWCSCKLSGNSFPSFKFKEGAKPALLTGLLWSLGNFLSIYATLYLGYSLGWPLVQCQLLISACWAVFYYKEVSSIMMAFILVASSVIVVGGAVMLSFFGTVG</sequence>
<reference evidence="7" key="1">
    <citation type="submission" date="2021-01" db="EMBL/GenBank/DDBJ databases">
        <title>Adiantum capillus-veneris genome.</title>
        <authorList>
            <person name="Fang Y."/>
            <person name="Liao Q."/>
        </authorList>
    </citation>
    <scope>NUCLEOTIDE SEQUENCE</scope>
    <source>
        <strain evidence="7">H3</strain>
        <tissue evidence="7">Leaf</tissue>
    </source>
</reference>
<gene>
    <name evidence="7" type="ORF">GOP47_0015164</name>
</gene>
<evidence type="ECO:0000256" key="4">
    <source>
        <dbReference type="ARBA" id="ARBA00022989"/>
    </source>
</evidence>
<proteinExistence type="inferred from homology"/>
<dbReference type="GO" id="GO:0016020">
    <property type="term" value="C:membrane"/>
    <property type="evidence" value="ECO:0007669"/>
    <property type="project" value="UniProtKB-SubCell"/>
</dbReference>
<dbReference type="PANTHER" id="PTHR16119">
    <property type="entry name" value="TRANSMEMBRANE PROTEIN 144"/>
    <property type="match status" value="1"/>
</dbReference>
<organism evidence="7 8">
    <name type="scientific">Adiantum capillus-veneris</name>
    <name type="common">Maidenhair fern</name>
    <dbReference type="NCBI Taxonomy" id="13818"/>
    <lineage>
        <taxon>Eukaryota</taxon>
        <taxon>Viridiplantae</taxon>
        <taxon>Streptophyta</taxon>
        <taxon>Embryophyta</taxon>
        <taxon>Tracheophyta</taxon>
        <taxon>Polypodiopsida</taxon>
        <taxon>Polypodiidae</taxon>
        <taxon>Polypodiales</taxon>
        <taxon>Pteridineae</taxon>
        <taxon>Pteridaceae</taxon>
        <taxon>Vittarioideae</taxon>
        <taxon>Adiantum</taxon>
    </lineage>
</organism>
<dbReference type="GO" id="GO:0015144">
    <property type="term" value="F:carbohydrate transmembrane transporter activity"/>
    <property type="evidence" value="ECO:0007669"/>
    <property type="project" value="InterPro"/>
</dbReference>
<feature type="transmembrane region" description="Helical" evidence="6">
    <location>
        <begin position="197"/>
        <end position="215"/>
    </location>
</feature>
<keyword evidence="3 6" id="KW-0812">Transmembrane</keyword>
<evidence type="ECO:0000256" key="3">
    <source>
        <dbReference type="ARBA" id="ARBA00022692"/>
    </source>
</evidence>
<evidence type="ECO:0000256" key="1">
    <source>
        <dbReference type="ARBA" id="ARBA00004141"/>
    </source>
</evidence>
<dbReference type="Pfam" id="PF07857">
    <property type="entry name" value="TMEM144"/>
    <property type="match status" value="1"/>
</dbReference>
<evidence type="ECO:0000256" key="2">
    <source>
        <dbReference type="ARBA" id="ARBA00005731"/>
    </source>
</evidence>
<dbReference type="SUPFAM" id="SSF103481">
    <property type="entry name" value="Multidrug resistance efflux transporter EmrE"/>
    <property type="match status" value="1"/>
</dbReference>
<dbReference type="InterPro" id="IPR010651">
    <property type="entry name" value="Sugar_transport"/>
</dbReference>
<protein>
    <submittedName>
        <fullName evidence="7">Uncharacterized protein</fullName>
    </submittedName>
</protein>
<keyword evidence="8" id="KW-1185">Reference proteome</keyword>
<dbReference type="EMBL" id="JABFUD020000014">
    <property type="protein sequence ID" value="KAI5070821.1"/>
    <property type="molecule type" value="Genomic_DNA"/>
</dbReference>
<feature type="transmembrane region" description="Helical" evidence="6">
    <location>
        <begin position="63"/>
        <end position="84"/>
    </location>
</feature>
<dbReference type="InterPro" id="IPR037185">
    <property type="entry name" value="EmrE-like"/>
</dbReference>
<dbReference type="InterPro" id="IPR012435">
    <property type="entry name" value="TMEM144"/>
</dbReference>
<dbReference type="Proteomes" id="UP000886520">
    <property type="component" value="Chromosome 14"/>
</dbReference>
<comment type="subcellular location">
    <subcellularLocation>
        <location evidence="1">Membrane</location>
        <topology evidence="1">Multi-pass membrane protein</topology>
    </subcellularLocation>
</comment>
<keyword evidence="5 6" id="KW-0472">Membrane</keyword>
<feature type="transmembrane region" description="Helical" evidence="6">
    <location>
        <begin position="321"/>
        <end position="343"/>
    </location>
</feature>
<dbReference type="AlphaFoldDB" id="A0A9D4UMU6"/>
<accession>A0A9D4UMU6</accession>
<comment type="caution">
    <text evidence="7">The sequence shown here is derived from an EMBL/GenBank/DDBJ whole genome shotgun (WGS) entry which is preliminary data.</text>
</comment>
<feature type="transmembrane region" description="Helical" evidence="6">
    <location>
        <begin position="120"/>
        <end position="141"/>
    </location>
</feature>